<evidence type="ECO:0000259" key="2">
    <source>
        <dbReference type="PROSITE" id="PS50008"/>
    </source>
</evidence>
<feature type="domain" description="PI-PLC Y-box" evidence="2">
    <location>
        <begin position="41"/>
        <end position="61"/>
    </location>
</feature>
<reference evidence="3 4" key="1">
    <citation type="submission" date="2020-06" db="EMBL/GenBank/DDBJ databases">
        <title>Transcriptomic and genomic resources for Thalictrum thalictroides and T. hernandezii: Facilitating candidate gene discovery in an emerging model plant lineage.</title>
        <authorList>
            <person name="Arias T."/>
            <person name="Riano-Pachon D.M."/>
            <person name="Di Stilio V.S."/>
        </authorList>
    </citation>
    <scope>NUCLEOTIDE SEQUENCE [LARGE SCALE GENOMIC DNA]</scope>
    <source>
        <strain evidence="4">cv. WT478/WT964</strain>
        <tissue evidence="3">Leaves</tissue>
    </source>
</reference>
<gene>
    <name evidence="3" type="ORF">FRX31_009544</name>
</gene>
<sequence length="165" mass="18744">MIQPKKKPGERKSQILNPKLKRKTSEPLEKAITYGIGIVRFPKGTRFHSSNYNPHIGWMHGDRWSLLICRAPIFVFAMAGIRPIIMVDALDVQIQWGVWIHGKPEFLLNSKDNEVFNPTASLPAKKILKDGIWIFNIQFNAYSPPDFYARNGIAGVPADSLMKKT</sequence>
<dbReference type="GO" id="GO:0035556">
    <property type="term" value="P:intracellular signal transduction"/>
    <property type="evidence" value="ECO:0007669"/>
    <property type="project" value="InterPro"/>
</dbReference>
<dbReference type="InterPro" id="IPR001711">
    <property type="entry name" value="PLipase_C_Pinositol-sp_Y"/>
</dbReference>
<comment type="caution">
    <text evidence="3">The sequence shown here is derived from an EMBL/GenBank/DDBJ whole genome shotgun (WGS) entry which is preliminary data.</text>
</comment>
<protein>
    <submittedName>
        <fullName evidence="3">Phosphoinositide phospholipase c</fullName>
    </submittedName>
</protein>
<name>A0A7J6WTW1_THATH</name>
<dbReference type="GO" id="GO:0006629">
    <property type="term" value="P:lipid metabolic process"/>
    <property type="evidence" value="ECO:0007669"/>
    <property type="project" value="InterPro"/>
</dbReference>
<dbReference type="InterPro" id="IPR017946">
    <property type="entry name" value="PLC-like_Pdiesterase_TIM-brl"/>
</dbReference>
<dbReference type="AlphaFoldDB" id="A0A7J6WTW1"/>
<proteinExistence type="predicted"/>
<dbReference type="SUPFAM" id="SSF51695">
    <property type="entry name" value="PLC-like phosphodiesterases"/>
    <property type="match status" value="1"/>
</dbReference>
<dbReference type="GO" id="GO:0004435">
    <property type="term" value="F:phosphatidylinositol-4,5-bisphosphate phospholipase C activity"/>
    <property type="evidence" value="ECO:0007669"/>
    <property type="project" value="InterPro"/>
</dbReference>
<evidence type="ECO:0000313" key="3">
    <source>
        <dbReference type="EMBL" id="KAF5200864.1"/>
    </source>
</evidence>
<dbReference type="Proteomes" id="UP000554482">
    <property type="component" value="Unassembled WGS sequence"/>
</dbReference>
<dbReference type="EMBL" id="JABWDY010010166">
    <property type="protein sequence ID" value="KAF5200864.1"/>
    <property type="molecule type" value="Genomic_DNA"/>
</dbReference>
<evidence type="ECO:0000313" key="4">
    <source>
        <dbReference type="Proteomes" id="UP000554482"/>
    </source>
</evidence>
<evidence type="ECO:0000256" key="1">
    <source>
        <dbReference type="SAM" id="MobiDB-lite"/>
    </source>
</evidence>
<organism evidence="3 4">
    <name type="scientific">Thalictrum thalictroides</name>
    <name type="common">Rue-anemone</name>
    <name type="synonym">Anemone thalictroides</name>
    <dbReference type="NCBI Taxonomy" id="46969"/>
    <lineage>
        <taxon>Eukaryota</taxon>
        <taxon>Viridiplantae</taxon>
        <taxon>Streptophyta</taxon>
        <taxon>Embryophyta</taxon>
        <taxon>Tracheophyta</taxon>
        <taxon>Spermatophyta</taxon>
        <taxon>Magnoliopsida</taxon>
        <taxon>Ranunculales</taxon>
        <taxon>Ranunculaceae</taxon>
        <taxon>Thalictroideae</taxon>
        <taxon>Thalictrum</taxon>
    </lineage>
</organism>
<dbReference type="PROSITE" id="PS50008">
    <property type="entry name" value="PIPLC_Y_DOMAIN"/>
    <property type="match status" value="1"/>
</dbReference>
<dbReference type="OrthoDB" id="269822at2759"/>
<keyword evidence="4" id="KW-1185">Reference proteome</keyword>
<accession>A0A7J6WTW1</accession>
<feature type="region of interest" description="Disordered" evidence="1">
    <location>
        <begin position="1"/>
        <end position="23"/>
    </location>
</feature>